<dbReference type="KEGG" id="aaeo:BJI67_05560"/>
<dbReference type="InterPro" id="IPR007236">
    <property type="entry name" value="SlyX"/>
</dbReference>
<dbReference type="AlphaFoldDB" id="A0A1D8K6M5"/>
<organism evidence="1 2">
    <name type="scientific">Acidihalobacter aeolianus</name>
    <dbReference type="NCBI Taxonomy" id="2792603"/>
    <lineage>
        <taxon>Bacteria</taxon>
        <taxon>Pseudomonadati</taxon>
        <taxon>Pseudomonadota</taxon>
        <taxon>Gammaproteobacteria</taxon>
        <taxon>Chromatiales</taxon>
        <taxon>Ectothiorhodospiraceae</taxon>
        <taxon>Acidihalobacter</taxon>
    </lineage>
</organism>
<dbReference type="EMBL" id="CP017448">
    <property type="protein sequence ID" value="AOV16604.1"/>
    <property type="molecule type" value="Genomic_DNA"/>
</dbReference>
<accession>A0A1D8K6M5</accession>
<evidence type="ECO:0000313" key="1">
    <source>
        <dbReference type="EMBL" id="AOV16604.1"/>
    </source>
</evidence>
<gene>
    <name evidence="1" type="ORF">BJI67_05560</name>
</gene>
<keyword evidence="2" id="KW-1185">Reference proteome</keyword>
<evidence type="ECO:0008006" key="3">
    <source>
        <dbReference type="Google" id="ProtNLM"/>
    </source>
</evidence>
<sequence>MSAPESAERRLIELEERMAHLEAGMDALTDTLLLRERELRDAWRVIEHLKGQLADLRETAVLAPEQEPPPPHY</sequence>
<reference evidence="1 2" key="1">
    <citation type="submission" date="2016-09" db="EMBL/GenBank/DDBJ databases">
        <title>Acidihalobacter prosperus V6 (DSM14174).</title>
        <authorList>
            <person name="Khaleque H.N."/>
            <person name="Ramsay J.P."/>
            <person name="Murphy R.J.T."/>
            <person name="Kaksonen A.H."/>
            <person name="Boxall N.J."/>
            <person name="Watkin E.L.J."/>
        </authorList>
    </citation>
    <scope>NUCLEOTIDE SEQUENCE [LARGE SCALE GENOMIC DNA]</scope>
    <source>
        <strain evidence="1 2">V6</strain>
    </source>
</reference>
<evidence type="ECO:0000313" key="2">
    <source>
        <dbReference type="Proteomes" id="UP000095342"/>
    </source>
</evidence>
<proteinExistence type="predicted"/>
<dbReference type="Pfam" id="PF04102">
    <property type="entry name" value="SlyX"/>
    <property type="match status" value="1"/>
</dbReference>
<dbReference type="Proteomes" id="UP000095342">
    <property type="component" value="Chromosome"/>
</dbReference>
<protein>
    <recommendedName>
        <fullName evidence="3">Protein SlyX homolog</fullName>
    </recommendedName>
</protein>
<dbReference type="RefSeq" id="WP_070072195.1">
    <property type="nucleotide sequence ID" value="NZ_CP017448.1"/>
</dbReference>
<name>A0A1D8K6M5_9GAMM</name>